<evidence type="ECO:0000256" key="14">
    <source>
        <dbReference type="ARBA" id="ARBA00023157"/>
    </source>
</evidence>
<evidence type="ECO:0000256" key="6">
    <source>
        <dbReference type="ARBA" id="ARBA00022692"/>
    </source>
</evidence>
<keyword evidence="12" id="KW-0406">Ion transport</keyword>
<keyword evidence="16" id="KW-0407">Ion channel</keyword>
<dbReference type="FunFam" id="3.40.50.410:FF:000006">
    <property type="entry name" value="voltage-dependent calcium channel subunit alpha-2/delta-1 isoform X1"/>
    <property type="match status" value="1"/>
</dbReference>
<evidence type="ECO:0000256" key="1">
    <source>
        <dbReference type="ARBA" id="ARBA00004479"/>
    </source>
</evidence>
<comment type="subcellular location">
    <subcellularLocation>
        <location evidence="1">Membrane</location>
        <topology evidence="1">Single-pass type I membrane protein</topology>
    </subcellularLocation>
</comment>
<keyword evidence="13" id="KW-0472">Membrane</keyword>
<keyword evidence="21" id="KW-1185">Reference proteome</keyword>
<dbReference type="SMART" id="SM00327">
    <property type="entry name" value="VWA"/>
    <property type="match status" value="1"/>
</dbReference>
<dbReference type="InterPro" id="IPR051173">
    <property type="entry name" value="Ca_channel_alpha-2/delta"/>
</dbReference>
<evidence type="ECO:0000256" key="8">
    <source>
        <dbReference type="ARBA" id="ARBA00022729"/>
    </source>
</evidence>
<keyword evidence="8 18" id="KW-0732">Signal</keyword>
<dbReference type="CDD" id="cd01463">
    <property type="entry name" value="vWA_VGCC_like"/>
    <property type="match status" value="1"/>
</dbReference>
<feature type="coiled-coil region" evidence="17">
    <location>
        <begin position="70"/>
        <end position="104"/>
    </location>
</feature>
<keyword evidence="6" id="KW-0812">Transmembrane</keyword>
<comment type="caution">
    <text evidence="20">The sequence shown here is derived from an EMBL/GenBank/DDBJ whole genome shotgun (WGS) entry which is preliminary data.</text>
</comment>
<dbReference type="GO" id="GO:0005245">
    <property type="term" value="F:voltage-gated calcium channel activity"/>
    <property type="evidence" value="ECO:0007669"/>
    <property type="project" value="TreeGrafter"/>
</dbReference>
<name>A0A4Z2C9G2_9TELE</name>
<keyword evidence="3" id="KW-0813">Transport</keyword>
<feature type="chain" id="PRO_5021442688" description="VWFA domain-containing protein" evidence="18">
    <location>
        <begin position="23"/>
        <end position="726"/>
    </location>
</feature>
<accession>A0A4Z2C9G2</accession>
<dbReference type="Pfam" id="PF00092">
    <property type="entry name" value="VWA"/>
    <property type="match status" value="1"/>
</dbReference>
<dbReference type="InterPro" id="IPR013608">
    <property type="entry name" value="VWA_N"/>
</dbReference>
<dbReference type="PROSITE" id="PS50234">
    <property type="entry name" value="VWFA"/>
    <property type="match status" value="1"/>
</dbReference>
<dbReference type="GO" id="GO:0046872">
    <property type="term" value="F:metal ion binding"/>
    <property type="evidence" value="ECO:0007669"/>
    <property type="project" value="UniProtKB-KW"/>
</dbReference>
<keyword evidence="11" id="KW-1133">Transmembrane helix</keyword>
<dbReference type="InterPro" id="IPR002035">
    <property type="entry name" value="VWF_A"/>
</dbReference>
<evidence type="ECO:0000256" key="13">
    <source>
        <dbReference type="ARBA" id="ARBA00023136"/>
    </source>
</evidence>
<dbReference type="GO" id="GO:1990454">
    <property type="term" value="C:L-type voltage-gated calcium channel complex"/>
    <property type="evidence" value="ECO:0007669"/>
    <property type="project" value="TreeGrafter"/>
</dbReference>
<dbReference type="SUPFAM" id="SSF53300">
    <property type="entry name" value="vWA-like"/>
    <property type="match status" value="1"/>
</dbReference>
<keyword evidence="15" id="KW-0325">Glycoprotein</keyword>
<dbReference type="Pfam" id="PF08399">
    <property type="entry name" value="VWA_N"/>
    <property type="match status" value="1"/>
</dbReference>
<keyword evidence="9" id="KW-0106">Calcium</keyword>
<dbReference type="Gene3D" id="3.40.50.410">
    <property type="entry name" value="von Willebrand factor, type A domain"/>
    <property type="match status" value="1"/>
</dbReference>
<evidence type="ECO:0000256" key="2">
    <source>
        <dbReference type="ARBA" id="ARBA00007060"/>
    </source>
</evidence>
<evidence type="ECO:0000256" key="15">
    <source>
        <dbReference type="ARBA" id="ARBA00023180"/>
    </source>
</evidence>
<evidence type="ECO:0000256" key="18">
    <source>
        <dbReference type="SAM" id="SignalP"/>
    </source>
</evidence>
<evidence type="ECO:0000259" key="19">
    <source>
        <dbReference type="PROSITE" id="PS50234"/>
    </source>
</evidence>
<keyword evidence="5" id="KW-0107">Calcium channel</keyword>
<evidence type="ECO:0000256" key="16">
    <source>
        <dbReference type="ARBA" id="ARBA00023303"/>
    </source>
</evidence>
<comment type="similarity">
    <text evidence="2">Belongs to the calcium channel subunit alpha-2/delta family.</text>
</comment>
<dbReference type="Proteomes" id="UP000516260">
    <property type="component" value="Chromosome 12"/>
</dbReference>
<keyword evidence="17" id="KW-0175">Coiled coil</keyword>
<keyword evidence="4" id="KW-0109">Calcium transport</keyword>
<feature type="domain" description="VWFA" evidence="19">
    <location>
        <begin position="234"/>
        <end position="411"/>
    </location>
</feature>
<dbReference type="AlphaFoldDB" id="A0A4Z2C9G2"/>
<evidence type="ECO:0000256" key="9">
    <source>
        <dbReference type="ARBA" id="ARBA00022837"/>
    </source>
</evidence>
<evidence type="ECO:0000256" key="11">
    <source>
        <dbReference type="ARBA" id="ARBA00022989"/>
    </source>
</evidence>
<proteinExistence type="inferred from homology"/>
<dbReference type="Pfam" id="PF08473">
    <property type="entry name" value="VGCC_alpha2"/>
    <property type="match status" value="1"/>
</dbReference>
<keyword evidence="14" id="KW-1015">Disulfide bond</keyword>
<keyword evidence="10" id="KW-0851">Voltage-gated channel</keyword>
<dbReference type="InterPro" id="IPR013680">
    <property type="entry name" value="VDCC_a2/dsu"/>
</dbReference>
<evidence type="ECO:0000313" key="20">
    <source>
        <dbReference type="EMBL" id="TNN00865.1"/>
    </source>
</evidence>
<keyword evidence="7" id="KW-0479">Metal-binding</keyword>
<evidence type="ECO:0000313" key="21">
    <source>
        <dbReference type="Proteomes" id="UP000516260"/>
    </source>
</evidence>
<evidence type="ECO:0000256" key="7">
    <source>
        <dbReference type="ARBA" id="ARBA00022723"/>
    </source>
</evidence>
<dbReference type="InterPro" id="IPR036465">
    <property type="entry name" value="vWFA_dom_sf"/>
</dbReference>
<dbReference type="PANTHER" id="PTHR10166:SF6">
    <property type="entry name" value="VOLTAGE-DEPENDENT CALCIUM CHANNEL SUBUNIT ALPHA-2_DELTA-1"/>
    <property type="match status" value="1"/>
</dbReference>
<organism evidence="20 21">
    <name type="scientific">Takifugu bimaculatus</name>
    <dbReference type="NCBI Taxonomy" id="433685"/>
    <lineage>
        <taxon>Eukaryota</taxon>
        <taxon>Metazoa</taxon>
        <taxon>Chordata</taxon>
        <taxon>Craniata</taxon>
        <taxon>Vertebrata</taxon>
        <taxon>Euteleostomi</taxon>
        <taxon>Actinopterygii</taxon>
        <taxon>Neopterygii</taxon>
        <taxon>Teleostei</taxon>
        <taxon>Neoteleostei</taxon>
        <taxon>Acanthomorphata</taxon>
        <taxon>Eupercaria</taxon>
        <taxon>Tetraodontiformes</taxon>
        <taxon>Tetradontoidea</taxon>
        <taxon>Tetraodontidae</taxon>
        <taxon>Takifugu</taxon>
    </lineage>
</organism>
<sequence length="726" mass="83147">MDTYRARLWVFLSLLFQHGCLGSQFPTQLMIKEWVDQMQKELVTLADTATAGRSLTQIFRRNQDLYTVEQNDAEELVARAARNIEQLLRKRSAALEKLATAAEDFQKEYVWKDEFEDDEIAYYNSKDNPQLSSVVDYRFTTRIVAIVLKFPLSLPSATIVLNELNWTEALEEVFKKNREEDPTLLWQVFGSATGLARYYPASPWMDARKTPSKIDLYDVRRRPWYIQGAASPKDMLILVDASGSVSGLTLKLIRTSVSEMLETLSDDDYVNVVYFNTRVKKTACFDHLVQANVRNKKLLKDAVQNITAKGITNYTKGFEFAFEQLSVTNVSRANCNKIIMLFTDGGEERAQAILEKYNADKKVRIFTFSVGQHNYDKGPIQWMACSNKGYFYEIPSIGAIRINTQEYLDVLGRPMVLADKQAKQVQWTNVYLDALELGLVITGTLPVFNKTKSKDDRNGEIGPNGYYFAIDPNGYVLLHPNLQPKNPKFQEPVTLDFLDAELENDIKVEIRRMMIDGETGEQTIRTLVKSQDERYIDRGVRTYTWAPVNGTDYSLALVLPKYSEHFIQAKLGDDMKQAMSMETLQLERFDEYGYTFISPREYCKELKLSLNNTQFLLDFNQYIDRYTPNACNVSLVSRLILDAGLTAELVKVWSEQTMDGIVARFVATDGGVTRVYPRSVGEDWIENPETYESSFYKRTLDNDVYIFTAPSFNSPLDLAWITFSGP</sequence>
<dbReference type="EMBL" id="SWLE01000004">
    <property type="protein sequence ID" value="TNN00865.1"/>
    <property type="molecule type" value="Genomic_DNA"/>
</dbReference>
<evidence type="ECO:0000256" key="17">
    <source>
        <dbReference type="SAM" id="Coils"/>
    </source>
</evidence>
<dbReference type="Gene3D" id="3.30.450.20">
    <property type="entry name" value="PAS domain"/>
    <property type="match status" value="1"/>
</dbReference>
<feature type="signal peptide" evidence="18">
    <location>
        <begin position="1"/>
        <end position="22"/>
    </location>
</feature>
<evidence type="ECO:0000256" key="5">
    <source>
        <dbReference type="ARBA" id="ARBA00022673"/>
    </source>
</evidence>
<dbReference type="CDD" id="cd12912">
    <property type="entry name" value="PDC2_MCP_like"/>
    <property type="match status" value="1"/>
</dbReference>
<evidence type="ECO:0000256" key="10">
    <source>
        <dbReference type="ARBA" id="ARBA00022882"/>
    </source>
</evidence>
<evidence type="ECO:0000256" key="3">
    <source>
        <dbReference type="ARBA" id="ARBA00022448"/>
    </source>
</evidence>
<evidence type="ECO:0000256" key="4">
    <source>
        <dbReference type="ARBA" id="ARBA00022568"/>
    </source>
</evidence>
<evidence type="ECO:0000256" key="12">
    <source>
        <dbReference type="ARBA" id="ARBA00023065"/>
    </source>
</evidence>
<protein>
    <recommendedName>
        <fullName evidence="19">VWFA domain-containing protein</fullName>
    </recommendedName>
</protein>
<reference evidence="20 21" key="1">
    <citation type="submission" date="2019-04" db="EMBL/GenBank/DDBJ databases">
        <title>The sequence and de novo assembly of Takifugu bimaculatus genome using PacBio and Hi-C technologies.</title>
        <authorList>
            <person name="Xu P."/>
            <person name="Liu B."/>
            <person name="Zhou Z."/>
        </authorList>
    </citation>
    <scope>NUCLEOTIDE SEQUENCE [LARGE SCALE GENOMIC DNA]</scope>
    <source>
        <strain evidence="20">TB-2018</strain>
        <tissue evidence="20">Muscle</tissue>
    </source>
</reference>
<dbReference type="PANTHER" id="PTHR10166">
    <property type="entry name" value="VOLTAGE-DEPENDENT CALCIUM CHANNEL SUBUNIT ALPHA-2/DELTA-RELATED"/>
    <property type="match status" value="1"/>
</dbReference>
<gene>
    <name evidence="20" type="ORF">fugu_012111</name>
</gene>